<reference evidence="2 3" key="1">
    <citation type="submission" date="2014-07" db="EMBL/GenBank/DDBJ databases">
        <title>Draft genome of Clostridium sulfidigenes 113A isolated from sediments associated with methane hydrate from Krishna Godavari basin.</title>
        <authorList>
            <person name="Honkalas V.S."/>
            <person name="Dabir A.P."/>
            <person name="Arora P."/>
            <person name="Dhakephalkar P.K."/>
        </authorList>
    </citation>
    <scope>NUCLEOTIDE SEQUENCE [LARGE SCALE GENOMIC DNA]</scope>
    <source>
        <strain evidence="2 3">113A</strain>
    </source>
</reference>
<comment type="caution">
    <text evidence="2">The sequence shown here is derived from an EMBL/GenBank/DDBJ whole genome shotgun (WGS) entry which is preliminary data.</text>
</comment>
<dbReference type="eggNOG" id="ENOG502Z8J5">
    <property type="taxonomic scope" value="Bacteria"/>
</dbReference>
<feature type="transmembrane region" description="Helical" evidence="1">
    <location>
        <begin position="225"/>
        <end position="243"/>
    </location>
</feature>
<feature type="transmembrane region" description="Helical" evidence="1">
    <location>
        <begin position="473"/>
        <end position="492"/>
    </location>
</feature>
<feature type="transmembrane region" description="Helical" evidence="1">
    <location>
        <begin position="358"/>
        <end position="385"/>
    </location>
</feature>
<feature type="transmembrane region" description="Helical" evidence="1">
    <location>
        <begin position="438"/>
        <end position="461"/>
    </location>
</feature>
<dbReference type="AlphaFoldDB" id="A0A084J8N7"/>
<protein>
    <submittedName>
        <fullName evidence="2">Uncharacterized protein</fullName>
    </submittedName>
</protein>
<keyword evidence="1" id="KW-0472">Membrane</keyword>
<accession>A0A084J8N7</accession>
<dbReference type="Proteomes" id="UP000028542">
    <property type="component" value="Unassembled WGS sequence"/>
</dbReference>
<feature type="transmembrane region" description="Helical" evidence="1">
    <location>
        <begin position="160"/>
        <end position="181"/>
    </location>
</feature>
<feature type="transmembrane region" description="Helical" evidence="1">
    <location>
        <begin position="50"/>
        <end position="77"/>
    </location>
</feature>
<dbReference type="RefSeq" id="WP_035134789.1">
    <property type="nucleotide sequence ID" value="NZ_JPMD01000038.1"/>
</dbReference>
<keyword evidence="3" id="KW-1185">Reference proteome</keyword>
<evidence type="ECO:0000256" key="1">
    <source>
        <dbReference type="SAM" id="Phobius"/>
    </source>
</evidence>
<feature type="transmembrane region" description="Helical" evidence="1">
    <location>
        <begin position="130"/>
        <end position="154"/>
    </location>
</feature>
<sequence>MIRTFTNTYKFSFVQGANTFIYFIKRIPLIGKKVPESFYSKTKAKITLGIIFEIMSFLFGFIKKAVYIGVMIALPALYFSKESGNLQEVALQIFFILSFILGPIINTTFMPRDEKPFNMIRLMRVDAKKYFISEMGYTRILAFIHFTPVMIVLFSPVKGLILTFEFILIRFIWEFIHLFVFSRFNKMISNMDIFIGTLVIICPLLAYVPLFFHVNIGLHRWIYDYRIIILLFLLSVLSLRYIFKYKRFKDIGKIICTKDNVLEKQKLVKDVQFKDVEINEKKIKVEDLNSNIYENKQGYEYLNAIFFKRYKKLLSKSSKYIIIGSLIVTMVAIGFILWKPSGKVGIIDFFKNKTSSWIFVMYFLSTTERICKAMFFNCDISLLRYGYYRQREAMFSNFKSRLKRVVVFNILPALVICCCIIFILIASGDPKAILELSYLFLSIIALACFFSIHHLAIYYIIQPYTANLEVKSPLFRGINTVMYVVCYMCSGIDSSSYMFSLGVIIFTVIYMIIALILVYKLAPKTFKLK</sequence>
<proteinExistence type="predicted"/>
<feature type="transmembrane region" description="Helical" evidence="1">
    <location>
        <begin position="89"/>
        <end position="109"/>
    </location>
</feature>
<name>A0A084J8N7_9CLOT</name>
<dbReference type="STRING" id="318464.IO99_15505"/>
<keyword evidence="1" id="KW-0812">Transmembrane</keyword>
<dbReference type="EMBL" id="JPMD01000038">
    <property type="protein sequence ID" value="KEZ85321.1"/>
    <property type="molecule type" value="Genomic_DNA"/>
</dbReference>
<organism evidence="2 3">
    <name type="scientific">Clostridium sulfidigenes</name>
    <dbReference type="NCBI Taxonomy" id="318464"/>
    <lineage>
        <taxon>Bacteria</taxon>
        <taxon>Bacillati</taxon>
        <taxon>Bacillota</taxon>
        <taxon>Clostridia</taxon>
        <taxon>Eubacteriales</taxon>
        <taxon>Clostridiaceae</taxon>
        <taxon>Clostridium</taxon>
    </lineage>
</organism>
<feature type="transmembrane region" description="Helical" evidence="1">
    <location>
        <begin position="193"/>
        <end position="213"/>
    </location>
</feature>
<evidence type="ECO:0000313" key="2">
    <source>
        <dbReference type="EMBL" id="KEZ85321.1"/>
    </source>
</evidence>
<keyword evidence="1" id="KW-1133">Transmembrane helix</keyword>
<evidence type="ECO:0000313" key="3">
    <source>
        <dbReference type="Proteomes" id="UP000028542"/>
    </source>
</evidence>
<feature type="transmembrane region" description="Helical" evidence="1">
    <location>
        <begin position="320"/>
        <end position="338"/>
    </location>
</feature>
<feature type="transmembrane region" description="Helical" evidence="1">
    <location>
        <begin position="406"/>
        <end position="426"/>
    </location>
</feature>
<gene>
    <name evidence="2" type="ORF">IO99_15505</name>
</gene>
<feature type="transmembrane region" description="Helical" evidence="1">
    <location>
        <begin position="498"/>
        <end position="519"/>
    </location>
</feature>